<evidence type="ECO:0000256" key="7">
    <source>
        <dbReference type="SAM" id="MobiDB-lite"/>
    </source>
</evidence>
<organism evidence="10 11">
    <name type="scientific">Erpetoichthys calabaricus</name>
    <name type="common">Rope fish</name>
    <name type="synonym">Calamoichthys calabaricus</name>
    <dbReference type="NCBI Taxonomy" id="27687"/>
    <lineage>
        <taxon>Eukaryota</taxon>
        <taxon>Metazoa</taxon>
        <taxon>Chordata</taxon>
        <taxon>Craniata</taxon>
        <taxon>Vertebrata</taxon>
        <taxon>Euteleostomi</taxon>
        <taxon>Actinopterygii</taxon>
        <taxon>Polypteriformes</taxon>
        <taxon>Polypteridae</taxon>
        <taxon>Erpetoichthys</taxon>
    </lineage>
</organism>
<proteinExistence type="inferred from homology"/>
<dbReference type="Proteomes" id="UP000694620">
    <property type="component" value="Chromosome 15"/>
</dbReference>
<accession>A0A8C4T7S4</accession>
<dbReference type="InterPro" id="IPR044452">
    <property type="entry name" value="EIF2AK2_DSRM_1"/>
</dbReference>
<dbReference type="GO" id="GO:0005634">
    <property type="term" value="C:nucleus"/>
    <property type="evidence" value="ECO:0007669"/>
    <property type="project" value="TreeGrafter"/>
</dbReference>
<feature type="compositionally biased region" description="Basic and acidic residues" evidence="7">
    <location>
        <begin position="172"/>
        <end position="184"/>
    </location>
</feature>
<name>A0A8C4T7S4_ERPCA</name>
<evidence type="ECO:0000259" key="9">
    <source>
        <dbReference type="PROSITE" id="PS50137"/>
    </source>
</evidence>
<dbReference type="PANTHER" id="PTHR11042">
    <property type="entry name" value="EUKARYOTIC TRANSLATION INITIATION FACTOR 2-ALPHA KINASE EIF2-ALPHA KINASE -RELATED"/>
    <property type="match status" value="1"/>
</dbReference>
<dbReference type="InterPro" id="IPR000719">
    <property type="entry name" value="Prot_kinase_dom"/>
</dbReference>
<keyword evidence="4" id="KW-0067">ATP-binding</keyword>
<feature type="domain" description="DRBM" evidence="9">
    <location>
        <begin position="98"/>
        <end position="166"/>
    </location>
</feature>
<evidence type="ECO:0000256" key="1">
    <source>
        <dbReference type="ARBA" id="ARBA00022679"/>
    </source>
</evidence>
<keyword evidence="6" id="KW-0694">RNA-binding</keyword>
<dbReference type="Pfam" id="PF00035">
    <property type="entry name" value="dsrm"/>
    <property type="match status" value="3"/>
</dbReference>
<evidence type="ECO:0000313" key="10">
    <source>
        <dbReference type="Ensembl" id="ENSECRP00000025413.1"/>
    </source>
</evidence>
<dbReference type="InterPro" id="IPR014720">
    <property type="entry name" value="dsRBD_dom"/>
</dbReference>
<dbReference type="Gene3D" id="1.10.510.10">
    <property type="entry name" value="Transferase(Phosphotransferase) domain 1"/>
    <property type="match status" value="1"/>
</dbReference>
<reference evidence="10" key="2">
    <citation type="submission" date="2025-08" db="UniProtKB">
        <authorList>
            <consortium name="Ensembl"/>
        </authorList>
    </citation>
    <scope>IDENTIFICATION</scope>
</reference>
<dbReference type="PROSITE" id="PS50011">
    <property type="entry name" value="PROTEIN_KINASE_DOM"/>
    <property type="match status" value="1"/>
</dbReference>
<feature type="compositionally biased region" description="Low complexity" evidence="7">
    <location>
        <begin position="293"/>
        <end position="312"/>
    </location>
</feature>
<dbReference type="InterPro" id="IPR011009">
    <property type="entry name" value="Kinase-like_dom_sf"/>
</dbReference>
<evidence type="ECO:0000256" key="6">
    <source>
        <dbReference type="PROSITE-ProRule" id="PRU00266"/>
    </source>
</evidence>
<protein>
    <submittedName>
        <fullName evidence="10">Interferon-induced, double-stranded RNA-activated protein kinase-like</fullName>
    </submittedName>
</protein>
<dbReference type="GO" id="GO:0005737">
    <property type="term" value="C:cytoplasm"/>
    <property type="evidence" value="ECO:0007669"/>
    <property type="project" value="TreeGrafter"/>
</dbReference>
<dbReference type="Gene3D" id="3.30.200.20">
    <property type="entry name" value="Phosphorylase Kinase, domain 1"/>
    <property type="match status" value="1"/>
</dbReference>
<sequence>MDGTNYISALNEHQQRHNLSLVYKEVSIDGPDHNRMFTYQVILGETSYPKASGKNKKEAKQNAAKVAYEILKKQGSTSDLSVTGTQINLPPTSPTDVNYIGWLNNYGQQHRLDVRTIEKGLPGPAHLPQFSCQFKIGDREFGAATGKNKKEAKKEAAKLAYDELVDESSVQTEDKSKSEIKCSPDSRLSLGSCSSETGNQANGESKSSLEKSEVFSQDDDTSCDANHIGKLNEMCQKNSWVHDFKLIKSGPPHDPEFSCYVTINGKQFSEAKGKTSKDAKQKAAKLALTECCSSPKSSETHSSSLSSSTDSCSKQETESFKTEDNDDFIVFKDSSPSPKASVAISPSLTPVRRSPDECKQRSKIVLAPTFAHGNEAIHPKTNLQEKNTFNEGPKSSIVPELSGFDQLSHLDKGGFGYVWKARKILENKFYAVKRVKYNDKAKREVEALAHLDHKNIVRYFTSWVSKEFPSNFPETSTSSSSSSSSDPKTKKKYLYIQMKLYEKGNLETWMDKNKRSKIQAMHMFAQIVEGVEHIHSSNLIHRDLKPKNIFIGDDDTVKIGDFGLACTTSSDDDNALIERTKRTGTVSYMSPEQKKNLSNYGNEVDIFSLGLIFFELLWPVTTKTEMSKVRFMCDCCVTCFILLVQCSPQKCFPA</sequence>
<dbReference type="PROSITE" id="PS00108">
    <property type="entry name" value="PROTEIN_KINASE_ST"/>
    <property type="match status" value="1"/>
</dbReference>
<dbReference type="SMART" id="SM00220">
    <property type="entry name" value="S_TKc"/>
    <property type="match status" value="1"/>
</dbReference>
<dbReference type="PROSITE" id="PS50137">
    <property type="entry name" value="DS_RBD"/>
    <property type="match status" value="3"/>
</dbReference>
<evidence type="ECO:0000313" key="11">
    <source>
        <dbReference type="Proteomes" id="UP000694620"/>
    </source>
</evidence>
<dbReference type="Ensembl" id="ENSECRT00000025954.1">
    <property type="protein sequence ID" value="ENSECRP00000025413.1"/>
    <property type="gene ID" value="ENSECRG00000017187.1"/>
</dbReference>
<dbReference type="GeneTree" id="ENSGT00940000160736"/>
<dbReference type="SMART" id="SM00358">
    <property type="entry name" value="DSRM"/>
    <property type="match status" value="3"/>
</dbReference>
<evidence type="ECO:0000256" key="5">
    <source>
        <dbReference type="ARBA" id="ARBA00037982"/>
    </source>
</evidence>
<reference evidence="10" key="3">
    <citation type="submission" date="2025-09" db="UniProtKB">
        <authorList>
            <consortium name="Ensembl"/>
        </authorList>
    </citation>
    <scope>IDENTIFICATION</scope>
</reference>
<dbReference type="Gene3D" id="3.30.160.20">
    <property type="match status" value="3"/>
</dbReference>
<feature type="region of interest" description="Disordered" evidence="7">
    <location>
        <begin position="165"/>
        <end position="220"/>
    </location>
</feature>
<feature type="domain" description="DRBM" evidence="9">
    <location>
        <begin position="5"/>
        <end position="73"/>
    </location>
</feature>
<feature type="region of interest" description="Disordered" evidence="7">
    <location>
        <begin position="293"/>
        <end position="318"/>
    </location>
</feature>
<feature type="domain" description="DRBM" evidence="9">
    <location>
        <begin position="226"/>
        <end position="293"/>
    </location>
</feature>
<dbReference type="GO" id="GO:0005524">
    <property type="term" value="F:ATP binding"/>
    <property type="evidence" value="ECO:0007669"/>
    <property type="project" value="UniProtKB-KW"/>
</dbReference>
<keyword evidence="3" id="KW-0418">Kinase</keyword>
<dbReference type="GO" id="GO:0003725">
    <property type="term" value="F:double-stranded RNA binding"/>
    <property type="evidence" value="ECO:0007669"/>
    <property type="project" value="InterPro"/>
</dbReference>
<keyword evidence="1" id="KW-0808">Transferase</keyword>
<feature type="compositionally biased region" description="Polar residues" evidence="7">
    <location>
        <begin position="334"/>
        <end position="348"/>
    </location>
</feature>
<evidence type="ECO:0000256" key="3">
    <source>
        <dbReference type="ARBA" id="ARBA00022777"/>
    </source>
</evidence>
<feature type="region of interest" description="Disordered" evidence="7">
    <location>
        <begin position="331"/>
        <end position="355"/>
    </location>
</feature>
<evidence type="ECO:0000259" key="8">
    <source>
        <dbReference type="PROSITE" id="PS50011"/>
    </source>
</evidence>
<dbReference type="CDD" id="cd19903">
    <property type="entry name" value="DSRM_EIF2AK2_rpt1"/>
    <property type="match status" value="1"/>
</dbReference>
<dbReference type="InterPro" id="IPR050339">
    <property type="entry name" value="CC_SR_Kinase"/>
</dbReference>
<dbReference type="InterPro" id="IPR008271">
    <property type="entry name" value="Ser/Thr_kinase_AS"/>
</dbReference>
<keyword evidence="11" id="KW-1185">Reference proteome</keyword>
<dbReference type="SUPFAM" id="SSF56112">
    <property type="entry name" value="Protein kinase-like (PK-like)"/>
    <property type="match status" value="1"/>
</dbReference>
<feature type="domain" description="Protein kinase" evidence="8">
    <location>
        <begin position="404"/>
        <end position="654"/>
    </location>
</feature>
<keyword evidence="2" id="KW-0547">Nucleotide-binding</keyword>
<reference evidence="10" key="1">
    <citation type="submission" date="2021-06" db="EMBL/GenBank/DDBJ databases">
        <authorList>
            <consortium name="Wellcome Sanger Institute Data Sharing"/>
        </authorList>
    </citation>
    <scope>NUCLEOTIDE SEQUENCE [LARGE SCALE GENOMIC DNA]</scope>
</reference>
<dbReference type="Pfam" id="PF00069">
    <property type="entry name" value="Pkinase"/>
    <property type="match status" value="1"/>
</dbReference>
<comment type="similarity">
    <text evidence="5">Belongs to the protein kinase superfamily. Ser/Thr protein kinase family. GCN2 subfamily.</text>
</comment>
<feature type="compositionally biased region" description="Polar residues" evidence="7">
    <location>
        <begin position="189"/>
        <end position="206"/>
    </location>
</feature>
<dbReference type="AlphaFoldDB" id="A0A8C4T7S4"/>
<evidence type="ECO:0000256" key="4">
    <source>
        <dbReference type="ARBA" id="ARBA00022840"/>
    </source>
</evidence>
<dbReference type="SUPFAM" id="SSF54768">
    <property type="entry name" value="dsRNA-binding domain-like"/>
    <property type="match status" value="3"/>
</dbReference>
<dbReference type="PANTHER" id="PTHR11042:SF194">
    <property type="entry name" value="DOUBLE-STRANDED RNA ACTIVATED PROTEIN KINASE"/>
    <property type="match status" value="1"/>
</dbReference>
<dbReference type="GO" id="GO:0004694">
    <property type="term" value="F:eukaryotic translation initiation factor 2alpha kinase activity"/>
    <property type="evidence" value="ECO:0007669"/>
    <property type="project" value="TreeGrafter"/>
</dbReference>
<evidence type="ECO:0000256" key="2">
    <source>
        <dbReference type="ARBA" id="ARBA00022741"/>
    </source>
</evidence>